<evidence type="ECO:0000313" key="5">
    <source>
        <dbReference type="Proteomes" id="UP000321621"/>
    </source>
</evidence>
<dbReference type="EMBL" id="VNWK01000013">
    <property type="protein sequence ID" value="TXJ98738.1"/>
    <property type="molecule type" value="Genomic_DNA"/>
</dbReference>
<dbReference type="RefSeq" id="WP_119646458.1">
    <property type="nucleotide sequence ID" value="NZ_QXFI01000013.1"/>
</dbReference>
<keyword evidence="5" id="KW-1185">Reference proteome</keyword>
<dbReference type="Proteomes" id="UP000266691">
    <property type="component" value="Unassembled WGS sequence"/>
</dbReference>
<name>A0A3A1NJZ9_9FLAO</name>
<evidence type="ECO:0000313" key="3">
    <source>
        <dbReference type="EMBL" id="TXJ98738.1"/>
    </source>
</evidence>
<dbReference type="OrthoDB" id="187854at2"/>
<evidence type="ECO:0000313" key="4">
    <source>
        <dbReference type="Proteomes" id="UP000266691"/>
    </source>
</evidence>
<comment type="caution">
    <text evidence="2">The sequence shown here is derived from an EMBL/GenBank/DDBJ whole genome shotgun (WGS) entry which is preliminary data.</text>
</comment>
<feature type="chain" id="PRO_5017278532" evidence="1">
    <location>
        <begin position="20"/>
        <end position="284"/>
    </location>
</feature>
<proteinExistence type="predicted"/>
<dbReference type="AlphaFoldDB" id="A0A3A1NJZ9"/>
<dbReference type="InterPro" id="IPR011990">
    <property type="entry name" value="TPR-like_helical_dom_sf"/>
</dbReference>
<feature type="signal peptide" evidence="1">
    <location>
        <begin position="1"/>
        <end position="19"/>
    </location>
</feature>
<dbReference type="InterPro" id="IPR021314">
    <property type="entry name" value="DUF2911"/>
</dbReference>
<reference evidence="2 4" key="1">
    <citation type="submission" date="2018-08" db="EMBL/GenBank/DDBJ databases">
        <title>Proposal of Muricauda 72 sp.nov. and Muricauda NH166 sp.nov., isolated from seawater.</title>
        <authorList>
            <person name="Cheng H."/>
            <person name="Wu Y.-H."/>
            <person name="Guo L.-L."/>
            <person name="Xu X.-W."/>
        </authorList>
    </citation>
    <scope>NUCLEOTIDE SEQUENCE [LARGE SCALE GENOMIC DNA]</scope>
    <source>
        <strain evidence="2 4">72</strain>
    </source>
</reference>
<gene>
    <name evidence="2" type="ORF">D2V05_05215</name>
    <name evidence="3" type="ORF">FQ017_05180</name>
</gene>
<dbReference type="Pfam" id="PF11138">
    <property type="entry name" value="DUF2911"/>
    <property type="match status" value="1"/>
</dbReference>
<protein>
    <submittedName>
        <fullName evidence="2">DUF2911 domain-containing protein</fullName>
    </submittedName>
</protein>
<dbReference type="Proteomes" id="UP000321621">
    <property type="component" value="Unassembled WGS sequence"/>
</dbReference>
<sequence>MKKNSLLLFIATLAVSVQAQIQTPAPSPFSKLEQKVGLTDVVVEYSRPSMRGRKVFGDLVPFDAIWRTGANKNTTISFSDDVVVEGKQLKAGTYAIYTRPGEAVWEVIFYTDTENWGNPQEWDASKVAATVKVEVYPISENIETFTFTIDDLNNNGATLGILWEKTYVGVKFVVPTVDKAIQSITETMSKTEGLTANDYFAAGSYYFSEGMNMEQAKEWVDKAVEMDGGKAYWMMRTQSLIYAKLGDKKGAIEAAKKSLAAAQAAGNEDYVKMNKDSLKEWAEM</sequence>
<dbReference type="Gene3D" id="1.25.40.10">
    <property type="entry name" value="Tetratricopeptide repeat domain"/>
    <property type="match status" value="1"/>
</dbReference>
<evidence type="ECO:0000256" key="1">
    <source>
        <dbReference type="SAM" id="SignalP"/>
    </source>
</evidence>
<reference evidence="3 5" key="2">
    <citation type="submission" date="2019-07" db="EMBL/GenBank/DDBJ databases">
        <title>Draft genome of two Muricauda strains isolated from deep sea.</title>
        <authorList>
            <person name="Sun C."/>
        </authorList>
    </citation>
    <scope>NUCLEOTIDE SEQUENCE [LARGE SCALE GENOMIC DNA]</scope>
    <source>
        <strain evidence="3 5">72</strain>
    </source>
</reference>
<accession>A0A3A1NJZ9</accession>
<dbReference type="EMBL" id="QXFI01000013">
    <property type="protein sequence ID" value="RIV45973.1"/>
    <property type="molecule type" value="Genomic_DNA"/>
</dbReference>
<evidence type="ECO:0000313" key="2">
    <source>
        <dbReference type="EMBL" id="RIV45973.1"/>
    </source>
</evidence>
<keyword evidence="1" id="KW-0732">Signal</keyword>
<organism evidence="2 4">
    <name type="scientific">Flagellimonas pelagia</name>
    <dbReference type="NCBI Taxonomy" id="2306998"/>
    <lineage>
        <taxon>Bacteria</taxon>
        <taxon>Pseudomonadati</taxon>
        <taxon>Bacteroidota</taxon>
        <taxon>Flavobacteriia</taxon>
        <taxon>Flavobacteriales</taxon>
        <taxon>Flavobacteriaceae</taxon>
        <taxon>Flagellimonas</taxon>
    </lineage>
</organism>